<proteinExistence type="predicted"/>
<keyword evidence="3" id="KW-1185">Reference proteome</keyword>
<gene>
    <name evidence="2" type="ORF">P4B07_09835</name>
</gene>
<keyword evidence="1" id="KW-0472">Membrane</keyword>
<accession>A0ABY8HKG8</accession>
<sequence length="283" mass="32648">MSSRRLRLRAEGWIVMWPFENDEYPEGYLLSTEQSGPNEPRSDYGRRHGVAVLHYRFGIAFAADRVRLPDGTRGRARSADIGRQHWRRPLNDRERAWSSAAVAIPIDWRWGKLIITPGDVIFEDDQSLPEVYFTGDNERLDRDLYQSREIKDLVVTMEGCNALYRLLVYGFWQRDPDDEPCTYMQDDAARTLATIRGLGERHYDLTNAGWLDYDGGEDHLMRRHLKRLGWHDVREQPIDTLFSESRPNESSETLELMRRMALFLVASVAALHILLAIAALAGG</sequence>
<dbReference type="GeneID" id="29519498"/>
<name>A0ABY8HKG8_ENSAD</name>
<evidence type="ECO:0000313" key="3">
    <source>
        <dbReference type="Proteomes" id="UP001214094"/>
    </source>
</evidence>
<evidence type="ECO:0000313" key="2">
    <source>
        <dbReference type="EMBL" id="WFP92631.1"/>
    </source>
</evidence>
<dbReference type="Proteomes" id="UP001214094">
    <property type="component" value="Chromosome"/>
</dbReference>
<organism evidence="2 3">
    <name type="scientific">Ensifer adhaerens</name>
    <name type="common">Sinorhizobium morelense</name>
    <dbReference type="NCBI Taxonomy" id="106592"/>
    <lineage>
        <taxon>Bacteria</taxon>
        <taxon>Pseudomonadati</taxon>
        <taxon>Pseudomonadota</taxon>
        <taxon>Alphaproteobacteria</taxon>
        <taxon>Hyphomicrobiales</taxon>
        <taxon>Rhizobiaceae</taxon>
        <taxon>Sinorhizobium/Ensifer group</taxon>
        <taxon>Ensifer</taxon>
    </lineage>
</organism>
<dbReference type="RefSeq" id="WP_064817001.1">
    <property type="nucleotide sequence ID" value="NZ_CP015880.1"/>
</dbReference>
<keyword evidence="1" id="KW-0812">Transmembrane</keyword>
<evidence type="ECO:0000256" key="1">
    <source>
        <dbReference type="SAM" id="Phobius"/>
    </source>
</evidence>
<reference evidence="2 3" key="1">
    <citation type="submission" date="2023-03" db="EMBL/GenBank/DDBJ databases">
        <title>Comparative genome and transcriptome analysis combination mining strategies for increasing vitamin B12 production of Ensifer adhaerens strain.</title>
        <authorList>
            <person name="Yongheng L."/>
        </authorList>
    </citation>
    <scope>NUCLEOTIDE SEQUENCE [LARGE SCALE GENOMIC DNA]</scope>
    <source>
        <strain evidence="2 3">Casida A-T305</strain>
    </source>
</reference>
<keyword evidence="1" id="KW-1133">Transmembrane helix</keyword>
<feature type="transmembrane region" description="Helical" evidence="1">
    <location>
        <begin position="260"/>
        <end position="281"/>
    </location>
</feature>
<protein>
    <submittedName>
        <fullName evidence="2">Uncharacterized protein</fullName>
    </submittedName>
</protein>
<dbReference type="EMBL" id="CP121308">
    <property type="protein sequence ID" value="WFP92631.1"/>
    <property type="molecule type" value="Genomic_DNA"/>
</dbReference>